<feature type="non-terminal residue" evidence="1">
    <location>
        <position position="300"/>
    </location>
</feature>
<sequence length="300" mass="34458">EFGEDSKLWINELLDENLQEDFWRDIECRMKDIKSQLMECTNDNETTEMASKYLVDNKFIRRKGSVKYLFAFDEARILSRDFCNIYSIHSNISDFSPVSYHDPSLTISERGVQLFEPFHLLDTVDMNVKEIITLKESEDPHHFFQYGRPLWGALLLPPGEAKGMAPERIIELAMDKLIGGENFSIWKKRAKNNIGILETLAILGPRLCIEISPQSIYMPSLMANNMRLCINVLRSHEYIITEMPTEPLLTEASTRIMNDPYISLTELINQLSSALKNGVVEGGYRGELVARLLLLNAWDC</sequence>
<dbReference type="Proteomes" id="UP000789920">
    <property type="component" value="Unassembled WGS sequence"/>
</dbReference>
<organism evidence="1 2">
    <name type="scientific">Racocetra persica</name>
    <dbReference type="NCBI Taxonomy" id="160502"/>
    <lineage>
        <taxon>Eukaryota</taxon>
        <taxon>Fungi</taxon>
        <taxon>Fungi incertae sedis</taxon>
        <taxon>Mucoromycota</taxon>
        <taxon>Glomeromycotina</taxon>
        <taxon>Glomeromycetes</taxon>
        <taxon>Diversisporales</taxon>
        <taxon>Gigasporaceae</taxon>
        <taxon>Racocetra</taxon>
    </lineage>
</organism>
<name>A0ACA9S4Q4_9GLOM</name>
<keyword evidence="2" id="KW-1185">Reference proteome</keyword>
<reference evidence="1" key="1">
    <citation type="submission" date="2021-06" db="EMBL/GenBank/DDBJ databases">
        <authorList>
            <person name="Kallberg Y."/>
            <person name="Tangrot J."/>
            <person name="Rosling A."/>
        </authorList>
    </citation>
    <scope>NUCLEOTIDE SEQUENCE</scope>
    <source>
        <strain evidence="1">MA461A</strain>
    </source>
</reference>
<gene>
    <name evidence="1" type="ORF">RPERSI_LOCUS26713</name>
</gene>
<proteinExistence type="predicted"/>
<dbReference type="EMBL" id="CAJVQC010091969">
    <property type="protein sequence ID" value="CAG8826329.1"/>
    <property type="molecule type" value="Genomic_DNA"/>
</dbReference>
<evidence type="ECO:0000313" key="1">
    <source>
        <dbReference type="EMBL" id="CAG8826329.1"/>
    </source>
</evidence>
<protein>
    <submittedName>
        <fullName evidence="1">32652_t:CDS:1</fullName>
    </submittedName>
</protein>
<evidence type="ECO:0000313" key="2">
    <source>
        <dbReference type="Proteomes" id="UP000789920"/>
    </source>
</evidence>
<comment type="caution">
    <text evidence="1">The sequence shown here is derived from an EMBL/GenBank/DDBJ whole genome shotgun (WGS) entry which is preliminary data.</text>
</comment>
<accession>A0ACA9S4Q4</accession>
<feature type="non-terminal residue" evidence="1">
    <location>
        <position position="1"/>
    </location>
</feature>